<dbReference type="KEGG" id="kal:KALB_3807"/>
<sequence length="262" mass="26444">MRITGLATALALTGALALAAGTPATASAPVERHAKPTIVLVHGAFEDASAWSGVTARLQREGYQVFAPANPLRGLASDAEYLRAALAGVSGPLVLVGHSYGGMVISEAAAALPSVTALVYVAAFIPRAGESALALNSRYPGSLLGPDTTRTVDYPAGTDLYVRADSFRTLFAADRGAAEAAVAAAGQRPIAPAALNEPAAHGAPPAPAKYALVAAADRAIPPAAERFMAQRAGARTTEVPAAHDLPASQPGVVAATIERAAR</sequence>
<reference evidence="3 4" key="1">
    <citation type="journal article" date="2014" name="BMC Genomics">
        <title>Complete genome sequence of producer of the glycopeptide antibiotic Aculeximycin Kutzneria albida DSM 43870T, a representative of minor genus of Pseudonocardiaceae.</title>
        <authorList>
            <person name="Rebets Y."/>
            <person name="Tokovenko B."/>
            <person name="Lushchyk I."/>
            <person name="Ruckert C."/>
            <person name="Zaburannyi N."/>
            <person name="Bechthold A."/>
            <person name="Kalinowski J."/>
            <person name="Luzhetskyy A."/>
        </authorList>
    </citation>
    <scope>NUCLEOTIDE SEQUENCE [LARGE SCALE GENOMIC DNA]</scope>
    <source>
        <strain evidence="3">DSM 43870</strain>
    </source>
</reference>
<dbReference type="InterPro" id="IPR052897">
    <property type="entry name" value="Sec-Metab_Biosynth_Hydrolase"/>
</dbReference>
<evidence type="ECO:0000313" key="4">
    <source>
        <dbReference type="Proteomes" id="UP000019225"/>
    </source>
</evidence>
<evidence type="ECO:0000256" key="1">
    <source>
        <dbReference type="SAM" id="SignalP"/>
    </source>
</evidence>
<dbReference type="PATRIC" id="fig|1449976.3.peg.3836"/>
<dbReference type="InterPro" id="IPR000073">
    <property type="entry name" value="AB_hydrolase_1"/>
</dbReference>
<feature type="chain" id="PRO_5038965725" evidence="1">
    <location>
        <begin position="20"/>
        <end position="262"/>
    </location>
</feature>
<dbReference type="EMBL" id="CP007155">
    <property type="protein sequence ID" value="AHH97171.1"/>
    <property type="molecule type" value="Genomic_DNA"/>
</dbReference>
<evidence type="ECO:0000313" key="3">
    <source>
        <dbReference type="EMBL" id="AHH97171.1"/>
    </source>
</evidence>
<dbReference type="OrthoDB" id="9814966at2"/>
<keyword evidence="1" id="KW-0732">Signal</keyword>
<dbReference type="STRING" id="1449976.KALB_3807"/>
<evidence type="ECO:0000259" key="2">
    <source>
        <dbReference type="Pfam" id="PF12697"/>
    </source>
</evidence>
<dbReference type="Gene3D" id="3.40.50.1820">
    <property type="entry name" value="alpha/beta hydrolase"/>
    <property type="match status" value="1"/>
</dbReference>
<dbReference type="PANTHER" id="PTHR37017:SF11">
    <property type="entry name" value="ESTERASE_LIPASE_THIOESTERASE DOMAIN-CONTAINING PROTEIN"/>
    <property type="match status" value="1"/>
</dbReference>
<protein>
    <submittedName>
        <fullName evidence="3">Secreted protein</fullName>
    </submittedName>
</protein>
<name>W5W9H7_9PSEU</name>
<dbReference type="InterPro" id="IPR029058">
    <property type="entry name" value="AB_hydrolase_fold"/>
</dbReference>
<dbReference type="Proteomes" id="UP000019225">
    <property type="component" value="Chromosome"/>
</dbReference>
<feature type="domain" description="AB hydrolase-1" evidence="2">
    <location>
        <begin position="38"/>
        <end position="255"/>
    </location>
</feature>
<dbReference type="PANTHER" id="PTHR37017">
    <property type="entry name" value="AB HYDROLASE-1 DOMAIN-CONTAINING PROTEIN-RELATED"/>
    <property type="match status" value="1"/>
</dbReference>
<accession>W5W9H7</accession>
<feature type="signal peptide" evidence="1">
    <location>
        <begin position="1"/>
        <end position="19"/>
    </location>
</feature>
<dbReference type="eggNOG" id="COG1073">
    <property type="taxonomic scope" value="Bacteria"/>
</dbReference>
<gene>
    <name evidence="3" type="ORF">KALB_3807</name>
</gene>
<organism evidence="3 4">
    <name type="scientific">Kutzneria albida DSM 43870</name>
    <dbReference type="NCBI Taxonomy" id="1449976"/>
    <lineage>
        <taxon>Bacteria</taxon>
        <taxon>Bacillati</taxon>
        <taxon>Actinomycetota</taxon>
        <taxon>Actinomycetes</taxon>
        <taxon>Pseudonocardiales</taxon>
        <taxon>Pseudonocardiaceae</taxon>
        <taxon>Kutzneria</taxon>
    </lineage>
</organism>
<dbReference type="SUPFAM" id="SSF53474">
    <property type="entry name" value="alpha/beta-Hydrolases"/>
    <property type="match status" value="1"/>
</dbReference>
<dbReference type="Pfam" id="PF12697">
    <property type="entry name" value="Abhydrolase_6"/>
    <property type="match status" value="1"/>
</dbReference>
<proteinExistence type="predicted"/>
<keyword evidence="4" id="KW-1185">Reference proteome</keyword>
<dbReference type="RefSeq" id="WP_025357275.1">
    <property type="nucleotide sequence ID" value="NZ_CP007155.1"/>
</dbReference>
<dbReference type="GO" id="GO:0003824">
    <property type="term" value="F:catalytic activity"/>
    <property type="evidence" value="ECO:0007669"/>
    <property type="project" value="UniProtKB-ARBA"/>
</dbReference>
<dbReference type="AlphaFoldDB" id="W5W9H7"/>
<dbReference type="HOGENOM" id="CLU_046066_2_0_11"/>